<name>A0A1A8XYM8_9RHOO</name>
<protein>
    <submittedName>
        <fullName evidence="1">Uncharacterized protein</fullName>
    </submittedName>
</protein>
<sequence>MLYWCGPKLLADAGQILFAHIPIVAEDTDFDQFMAVKAGADLLHDRFGQPVLADGNDGVESVGTGTQLTSLVGSYIKHSVTLRKGRILPSLGNETNQNE</sequence>
<evidence type="ECO:0000313" key="1">
    <source>
        <dbReference type="EMBL" id="SBT09792.1"/>
    </source>
</evidence>
<organism evidence="1 2">
    <name type="scientific">Candidatus Propionivibrio aalborgensis</name>
    <dbReference type="NCBI Taxonomy" id="1860101"/>
    <lineage>
        <taxon>Bacteria</taxon>
        <taxon>Pseudomonadati</taxon>
        <taxon>Pseudomonadota</taxon>
        <taxon>Betaproteobacteria</taxon>
        <taxon>Rhodocyclales</taxon>
        <taxon>Rhodocyclaceae</taxon>
        <taxon>Propionivibrio</taxon>
    </lineage>
</organism>
<proteinExistence type="predicted"/>
<evidence type="ECO:0000313" key="2">
    <source>
        <dbReference type="Proteomes" id="UP000199600"/>
    </source>
</evidence>
<accession>A0A1A8XYM8</accession>
<dbReference type="EMBL" id="FLQY01000275">
    <property type="protein sequence ID" value="SBT09792.1"/>
    <property type="molecule type" value="Genomic_DNA"/>
</dbReference>
<dbReference type="Proteomes" id="UP000199600">
    <property type="component" value="Unassembled WGS sequence"/>
</dbReference>
<keyword evidence="2" id="KW-1185">Reference proteome</keyword>
<reference evidence="1 2" key="1">
    <citation type="submission" date="2016-06" db="EMBL/GenBank/DDBJ databases">
        <authorList>
            <person name="Kjaerup R.B."/>
            <person name="Dalgaard T.S."/>
            <person name="Juul-Madsen H.R."/>
        </authorList>
    </citation>
    <scope>NUCLEOTIDE SEQUENCE [LARGE SCALE GENOMIC DNA]</scope>
    <source>
        <strain evidence="1">2</strain>
    </source>
</reference>
<gene>
    <name evidence="1" type="ORF">PROAA_3460005</name>
</gene>
<dbReference type="AlphaFoldDB" id="A0A1A8XYM8"/>